<dbReference type="PANTHER" id="PTHR31569">
    <property type="entry name" value="SWIM-TYPE DOMAIN-CONTAINING PROTEIN"/>
    <property type="match status" value="1"/>
</dbReference>
<comment type="caution">
    <text evidence="3">The sequence shown here is derived from an EMBL/GenBank/DDBJ whole genome shotgun (WGS) entry which is preliminary data.</text>
</comment>
<evidence type="ECO:0000259" key="2">
    <source>
        <dbReference type="Pfam" id="PF21056"/>
    </source>
</evidence>
<dbReference type="PANTHER" id="PTHR31569:SF4">
    <property type="entry name" value="SWIM-TYPE DOMAIN-CONTAINING PROTEIN"/>
    <property type="match status" value="1"/>
</dbReference>
<evidence type="ECO:0000313" key="3">
    <source>
        <dbReference type="EMBL" id="GMF19921.1"/>
    </source>
</evidence>
<name>A0A9W6TTU9_9STRA</name>
<feature type="compositionally biased region" description="Basic and acidic residues" evidence="1">
    <location>
        <begin position="826"/>
        <end position="841"/>
    </location>
</feature>
<feature type="compositionally biased region" description="Basic and acidic residues" evidence="1">
    <location>
        <begin position="211"/>
        <end position="220"/>
    </location>
</feature>
<dbReference type="AlphaFoldDB" id="A0A9W6TTU9"/>
<gene>
    <name evidence="3" type="ORF">Pfra01_000221800</name>
</gene>
<feature type="region of interest" description="Disordered" evidence="1">
    <location>
        <begin position="1"/>
        <end position="251"/>
    </location>
</feature>
<feature type="domain" description="ZSWIM1/3 RNaseH-like" evidence="2">
    <location>
        <begin position="517"/>
        <end position="576"/>
    </location>
</feature>
<keyword evidence="4" id="KW-1185">Reference proteome</keyword>
<organism evidence="3 4">
    <name type="scientific">Phytophthora fragariaefolia</name>
    <dbReference type="NCBI Taxonomy" id="1490495"/>
    <lineage>
        <taxon>Eukaryota</taxon>
        <taxon>Sar</taxon>
        <taxon>Stramenopiles</taxon>
        <taxon>Oomycota</taxon>
        <taxon>Peronosporomycetes</taxon>
        <taxon>Peronosporales</taxon>
        <taxon>Peronosporaceae</taxon>
        <taxon>Phytophthora</taxon>
    </lineage>
</organism>
<feature type="compositionally biased region" description="Polar residues" evidence="1">
    <location>
        <begin position="94"/>
        <end position="105"/>
    </location>
</feature>
<feature type="compositionally biased region" description="Basic and acidic residues" evidence="1">
    <location>
        <begin position="64"/>
        <end position="91"/>
    </location>
</feature>
<feature type="region of interest" description="Disordered" evidence="1">
    <location>
        <begin position="826"/>
        <end position="854"/>
    </location>
</feature>
<dbReference type="EMBL" id="BSXT01000179">
    <property type="protein sequence ID" value="GMF19921.1"/>
    <property type="molecule type" value="Genomic_DNA"/>
</dbReference>
<evidence type="ECO:0000256" key="1">
    <source>
        <dbReference type="SAM" id="MobiDB-lite"/>
    </source>
</evidence>
<accession>A0A9W6TTU9</accession>
<evidence type="ECO:0000313" key="4">
    <source>
        <dbReference type="Proteomes" id="UP001165121"/>
    </source>
</evidence>
<reference evidence="3" key="1">
    <citation type="submission" date="2023-04" db="EMBL/GenBank/DDBJ databases">
        <title>Phytophthora fragariaefolia NBRC 109709.</title>
        <authorList>
            <person name="Ichikawa N."/>
            <person name="Sato H."/>
            <person name="Tonouchi N."/>
        </authorList>
    </citation>
    <scope>NUCLEOTIDE SEQUENCE</scope>
    <source>
        <strain evidence="3">NBRC 109709</strain>
    </source>
</reference>
<proteinExistence type="predicted"/>
<dbReference type="Proteomes" id="UP001165121">
    <property type="component" value="Unassembled WGS sequence"/>
</dbReference>
<dbReference type="InterPro" id="IPR048324">
    <property type="entry name" value="ZSWIM1-3_RNaseH-like"/>
</dbReference>
<feature type="compositionally biased region" description="Acidic residues" evidence="1">
    <location>
        <begin position="172"/>
        <end position="187"/>
    </location>
</feature>
<dbReference type="Pfam" id="PF21056">
    <property type="entry name" value="ZSWIM1-3_RNaseH-like"/>
    <property type="match status" value="1"/>
</dbReference>
<feature type="compositionally biased region" description="Basic and acidic residues" evidence="1">
    <location>
        <begin position="18"/>
        <end position="35"/>
    </location>
</feature>
<protein>
    <submittedName>
        <fullName evidence="3">Unnamed protein product</fullName>
    </submittedName>
</protein>
<dbReference type="InterPro" id="IPR052579">
    <property type="entry name" value="Zinc_finger_SWIM"/>
</dbReference>
<sequence>MVRLGAGGKRRCGATGGSREKGAEAVERPAEDREVCPTQPTIADFSTAKASWVEPHAQQTSAPTEKKGGAAERSRTGLDQYMKADDIRVEQDNTEPTPIKTSAATNHDRVATAPACKLPSSRLKRGAPKHRDAESGESTQKFRARHKKRMAFTTAKACLQAAESSSDVVSISEEEYQDSHEDDEEEDIPLKLVQEEASAELNELSDADSGTAKEHAHTTPDHPISGTRSGTKSDGSVPKGSVHRTKATKRVPDLVVVGQAGDDGGPNGGLCGEDTAIALLESSRGCVSEDDGAFMKGFDRVHETWDDFFSALKKHCDRTWQLLSKRTSYSANLRNKKLKQSGVPDSDPRLLPSNFPYYSLTLMCTHGIDHPKKGRGKHQRRIIRYLSCRAKVNALSQRDRDGVWKVKVSWESSNNHLRSEELFGYYAENRRITDPAVLLQAEKMKKAGASAKGILQYLREETGKLVCCYTHMKRSNAVSEATSCTTFLFVDIVGQHVVLNNGFRTGKNAKRVCVCGLLQGQYVHHSLVESEMADNLAFCLMDFKESNPAWVKVIVTDKDFNEKAVLAEAFPDARQLLCQFHVIDYLCKQRCRVLGISTRHAAVLGYDKKDAFFEYFEVNWETCKEEWVNYHRDNVPHLNNHTNNRIESGWRKIKQVVQHDDPIDELIGTLIMLQEWSEEGYMKEFRSLGTRQTPIAEAAADAELLTVAVQLSPHAYRLVRGQYKFACSAETAYEVKIDGTRVELRVPSEGGGNLRTFKRTKTSEQMLSRDQQYCVAATVCKQLQGIVADQSAADFKSTMNLLQTVERLCQAGDVRKLDDAMAVIESHVDGSKQKKQRHEESTPPSPHMKQEKNSTKIEWATDLPGCKEIPSSACQKTSPPDLTEVELLLSRQYSYDYAAILVELLPLKEVVINTKHTIQRMNMGQPVPQPTAILPRKECAAAIADIDMKVAGEVGNTVYVARWDQFGYAIVEQLRAMVLVIDARKAIPNVKSTLEWIDKLLMPSTGVSPPFDDCLEVPTVQNMALNKYIMAGEEVEGVRLLHFRGSEWLGSTCIRAGLIMLARRYVDKDVDIFMPDWYAYEDVPSQQTYAATHGAFHDNVERQIGVVNAEGLHWMAFCIDLTTDPASCVMFDPQQQTSRYNDLECVSTRLSFHNYVASVQ</sequence>
<dbReference type="OrthoDB" id="111802at2759"/>